<gene>
    <name evidence="3" type="ORF">PD5205_00603</name>
    <name evidence="2" type="ORF">PD885_03407</name>
</gene>
<dbReference type="Proteomes" id="UP000195953">
    <property type="component" value="Chromosome 1"/>
</dbReference>
<keyword evidence="4" id="KW-1185">Reference proteome</keyword>
<name>A0A1Y6HKI6_9XANT</name>
<evidence type="ECO:0000313" key="5">
    <source>
        <dbReference type="Proteomes" id="UP000195953"/>
    </source>
</evidence>
<reference evidence="2 4" key="1">
    <citation type="submission" date="2017-05" db="EMBL/GenBank/DDBJ databases">
        <authorList>
            <person name="Blom J."/>
        </authorList>
    </citation>
    <scope>NUCLEOTIDE SEQUENCE [LARGE SCALE GENOMIC DNA]</scope>
    <source>
        <strain evidence="2">PD885</strain>
    </source>
</reference>
<dbReference type="EMBL" id="LT853882">
    <property type="protein sequence ID" value="SMR00628.1"/>
    <property type="molecule type" value="Genomic_DNA"/>
</dbReference>
<reference evidence="3 5" key="2">
    <citation type="submission" date="2017-05" db="EMBL/GenBank/DDBJ databases">
        <authorList>
            <person name="Song R."/>
            <person name="Chenine A.L."/>
            <person name="Ruprecht R.M."/>
        </authorList>
    </citation>
    <scope>NUCLEOTIDE SEQUENCE [LARGE SCALE GENOMIC DNA]</scope>
    <source>
        <strain evidence="3">PD5205</strain>
    </source>
</reference>
<accession>A0A1Y6HKI6</accession>
<evidence type="ECO:0000313" key="3">
    <source>
        <dbReference type="EMBL" id="SMR01923.1"/>
    </source>
</evidence>
<keyword evidence="1" id="KW-0812">Transmembrane</keyword>
<dbReference type="EMBL" id="LT853885">
    <property type="protein sequence ID" value="SMR01923.1"/>
    <property type="molecule type" value="Genomic_DNA"/>
</dbReference>
<keyword evidence="1" id="KW-1133">Transmembrane helix</keyword>
<keyword evidence="1" id="KW-0472">Membrane</keyword>
<feature type="transmembrane region" description="Helical" evidence="1">
    <location>
        <begin position="101"/>
        <end position="119"/>
    </location>
</feature>
<sequence length="191" mass="20624">MRSVLRPFYRPRLWVGLWIAAMVVLIAVCMGPPPEFPELPSNSDKAEHFLSFALLCWGAVQLFATRRALLFAALGLVLLGIGIEIAQGALTTNRSADPYDALADTLGILAGLCLARTPLRLVMLRVDQRLFGRRSLLCSGACCGGGWHANAVPTNAYHFGVAAGRCSRRGHRRARGCARTCVGAGHRQRAA</sequence>
<evidence type="ECO:0000313" key="4">
    <source>
        <dbReference type="Proteomes" id="UP000195877"/>
    </source>
</evidence>
<organism evidence="3 5">
    <name type="scientific">Xanthomonas fragariae</name>
    <dbReference type="NCBI Taxonomy" id="48664"/>
    <lineage>
        <taxon>Bacteria</taxon>
        <taxon>Pseudomonadati</taxon>
        <taxon>Pseudomonadota</taxon>
        <taxon>Gammaproteobacteria</taxon>
        <taxon>Lysobacterales</taxon>
        <taxon>Lysobacteraceae</taxon>
        <taxon>Xanthomonas</taxon>
    </lineage>
</organism>
<feature type="transmembrane region" description="Helical" evidence="1">
    <location>
        <begin position="69"/>
        <end position="89"/>
    </location>
</feature>
<evidence type="ECO:0000256" key="1">
    <source>
        <dbReference type="SAM" id="Phobius"/>
    </source>
</evidence>
<protein>
    <submittedName>
        <fullName evidence="3">VanZ like family protein</fullName>
    </submittedName>
</protein>
<dbReference type="PANTHER" id="PTHR28008:SF1">
    <property type="entry name" value="DOMAIN PROTEIN, PUTATIVE (AFU_ORTHOLOGUE AFUA_3G10980)-RELATED"/>
    <property type="match status" value="1"/>
</dbReference>
<feature type="transmembrane region" description="Helical" evidence="1">
    <location>
        <begin position="46"/>
        <end position="64"/>
    </location>
</feature>
<dbReference type="Proteomes" id="UP000195877">
    <property type="component" value="Chromosome 1"/>
</dbReference>
<dbReference type="AlphaFoldDB" id="A0A1Y6HKI6"/>
<feature type="transmembrane region" description="Helical" evidence="1">
    <location>
        <begin position="12"/>
        <end position="34"/>
    </location>
</feature>
<dbReference type="eggNOG" id="COG5652">
    <property type="taxonomic scope" value="Bacteria"/>
</dbReference>
<proteinExistence type="predicted"/>
<evidence type="ECO:0000313" key="2">
    <source>
        <dbReference type="EMBL" id="SMR00628.1"/>
    </source>
</evidence>
<dbReference type="PANTHER" id="PTHR28008">
    <property type="entry name" value="DOMAIN PROTEIN, PUTATIVE (AFU_ORTHOLOGUE AFUA_3G10980)-RELATED"/>
    <property type="match status" value="1"/>
</dbReference>